<dbReference type="EMBL" id="AP022853">
    <property type="protein sequence ID" value="BCB27710.1"/>
    <property type="molecule type" value="Genomic_DNA"/>
</dbReference>
<reference evidence="4" key="1">
    <citation type="submission" date="2020-03" db="EMBL/GenBank/DDBJ databases">
        <title>Complete genome sequence of sulfur-oxidizing bacterium skT11.</title>
        <authorList>
            <person name="Kanda M."/>
            <person name="Kojima H."/>
            <person name="Fukui M."/>
        </authorList>
    </citation>
    <scope>NUCLEOTIDE SEQUENCE [LARGE SCALE GENOMIC DNA]</scope>
    <source>
        <strain evidence="4">skT11</strain>
    </source>
</reference>
<dbReference type="Proteomes" id="UP000502260">
    <property type="component" value="Chromosome"/>
</dbReference>
<feature type="signal peptide" evidence="1">
    <location>
        <begin position="1"/>
        <end position="21"/>
    </location>
</feature>
<name>A0A6F8VEE0_9PROT</name>
<dbReference type="AlphaFoldDB" id="A0A6F8VEE0"/>
<organism evidence="3 4">
    <name type="scientific">Sulfurimicrobium lacus</name>
    <dbReference type="NCBI Taxonomy" id="2715678"/>
    <lineage>
        <taxon>Bacteria</taxon>
        <taxon>Pseudomonadati</taxon>
        <taxon>Pseudomonadota</taxon>
        <taxon>Betaproteobacteria</taxon>
        <taxon>Nitrosomonadales</taxon>
        <taxon>Sulfuricellaceae</taxon>
        <taxon>Sulfurimicrobium</taxon>
    </lineage>
</organism>
<keyword evidence="4" id="KW-1185">Reference proteome</keyword>
<evidence type="ECO:0000259" key="2">
    <source>
        <dbReference type="Pfam" id="PF16747"/>
    </source>
</evidence>
<dbReference type="KEGG" id="slac:SKTS_25960"/>
<dbReference type="RefSeq" id="WP_173065865.1">
    <property type="nucleotide sequence ID" value="NZ_AP022853.1"/>
</dbReference>
<proteinExistence type="predicted"/>
<accession>A0A6F8VEE0</accession>
<protein>
    <recommendedName>
        <fullName evidence="2">Surface-adhesin protein E-like domain-containing protein</fullName>
    </recommendedName>
</protein>
<keyword evidence="1" id="KW-0732">Signal</keyword>
<feature type="domain" description="Surface-adhesin protein E-like" evidence="2">
    <location>
        <begin position="24"/>
        <end position="129"/>
    </location>
</feature>
<evidence type="ECO:0000313" key="4">
    <source>
        <dbReference type="Proteomes" id="UP000502260"/>
    </source>
</evidence>
<gene>
    <name evidence="3" type="ORF">SKTS_25960</name>
</gene>
<evidence type="ECO:0000256" key="1">
    <source>
        <dbReference type="SAM" id="SignalP"/>
    </source>
</evidence>
<sequence>MCKWTCVTVLLALLAGGQALAAEWSPLKIDEHTVREVDKASIARIGPTVMFTARHTFADLNEYKVKRHEAKYLQIQYRANCDSRILAQLATAAYDEKMVLISKLQIQSPQDAPITKGSIDELMLNFVCNGGK</sequence>
<dbReference type="Pfam" id="PF16747">
    <property type="entry name" value="Adhesin_E"/>
    <property type="match status" value="1"/>
</dbReference>
<dbReference type="InterPro" id="IPR031939">
    <property type="entry name" value="Adhesin_E-like"/>
</dbReference>
<feature type="chain" id="PRO_5026103463" description="Surface-adhesin protein E-like domain-containing protein" evidence="1">
    <location>
        <begin position="22"/>
        <end position="132"/>
    </location>
</feature>
<evidence type="ECO:0000313" key="3">
    <source>
        <dbReference type="EMBL" id="BCB27710.1"/>
    </source>
</evidence>